<dbReference type="EMBL" id="BAABFL010000121">
    <property type="protein sequence ID" value="GAA4649108.1"/>
    <property type="molecule type" value="Genomic_DNA"/>
</dbReference>
<feature type="signal peptide" evidence="2">
    <location>
        <begin position="1"/>
        <end position="18"/>
    </location>
</feature>
<dbReference type="Proteomes" id="UP001500604">
    <property type="component" value="Unassembled WGS sequence"/>
</dbReference>
<keyword evidence="2" id="KW-0732">Signal</keyword>
<evidence type="ECO:0000256" key="2">
    <source>
        <dbReference type="SAM" id="SignalP"/>
    </source>
</evidence>
<dbReference type="PANTHER" id="PTHR37423:SF2">
    <property type="entry name" value="MEMBRANE-BOUND LYTIC MUREIN TRANSGLYCOSYLASE C"/>
    <property type="match status" value="1"/>
</dbReference>
<dbReference type="RefSeq" id="WP_345194871.1">
    <property type="nucleotide sequence ID" value="NZ_BAABFL010000121.1"/>
</dbReference>
<name>A0ABP8UYU8_9GAMM</name>
<dbReference type="InterPro" id="IPR023346">
    <property type="entry name" value="Lysozyme-like_dom_sf"/>
</dbReference>
<protein>
    <recommendedName>
        <fullName evidence="3">Transglycosylase SLT domain-containing protein</fullName>
    </recommendedName>
</protein>
<keyword evidence="5" id="KW-1185">Reference proteome</keyword>
<feature type="domain" description="Transglycosylase SLT" evidence="3">
    <location>
        <begin position="84"/>
        <end position="178"/>
    </location>
</feature>
<dbReference type="Pfam" id="PF01464">
    <property type="entry name" value="SLT"/>
    <property type="match status" value="1"/>
</dbReference>
<sequence length="194" mass="22153">MRQQRVLTSLLLTLSLMATPKALPSGANPSIDYELRDILQATINQSDSFADRFDAEVWLVDMSSRLERFIASDADRLNLLRLIHTEATLAGLQPELVLAVIQTESAFNQFAISRVGAQGLMQVMPFWKNEIGREDDNLTQVATNLRYGCTILSYYLDKEKGNLTRALARYNGSLGKTWYPERVMTNWERHWLVR</sequence>
<reference evidence="5" key="1">
    <citation type="journal article" date="2019" name="Int. J. Syst. Evol. Microbiol.">
        <title>The Global Catalogue of Microorganisms (GCM) 10K type strain sequencing project: providing services to taxonomists for standard genome sequencing and annotation.</title>
        <authorList>
            <consortium name="The Broad Institute Genomics Platform"/>
            <consortium name="The Broad Institute Genome Sequencing Center for Infectious Disease"/>
            <person name="Wu L."/>
            <person name="Ma J."/>
        </authorList>
    </citation>
    <scope>NUCLEOTIDE SEQUENCE [LARGE SCALE GENOMIC DNA]</scope>
    <source>
        <strain evidence="5">JCM 17805</strain>
    </source>
</reference>
<accession>A0ABP8UYU8</accession>
<gene>
    <name evidence="4" type="ORF">GCM10023116_13820</name>
</gene>
<comment type="similarity">
    <text evidence="1">Belongs to the transglycosylase Slt family.</text>
</comment>
<evidence type="ECO:0000256" key="1">
    <source>
        <dbReference type="ARBA" id="ARBA00007734"/>
    </source>
</evidence>
<dbReference type="SUPFAM" id="SSF53955">
    <property type="entry name" value="Lysozyme-like"/>
    <property type="match status" value="1"/>
</dbReference>
<dbReference type="PANTHER" id="PTHR37423">
    <property type="entry name" value="SOLUBLE LYTIC MUREIN TRANSGLYCOSYLASE-RELATED"/>
    <property type="match status" value="1"/>
</dbReference>
<evidence type="ECO:0000259" key="3">
    <source>
        <dbReference type="Pfam" id="PF01464"/>
    </source>
</evidence>
<comment type="caution">
    <text evidence="4">The sequence shown here is derived from an EMBL/GenBank/DDBJ whole genome shotgun (WGS) entry which is preliminary data.</text>
</comment>
<dbReference type="InterPro" id="IPR008258">
    <property type="entry name" value="Transglycosylase_SLT_dom_1"/>
</dbReference>
<evidence type="ECO:0000313" key="5">
    <source>
        <dbReference type="Proteomes" id="UP001500604"/>
    </source>
</evidence>
<proteinExistence type="inferred from homology"/>
<evidence type="ECO:0000313" key="4">
    <source>
        <dbReference type="EMBL" id="GAA4649108.1"/>
    </source>
</evidence>
<dbReference type="Gene3D" id="1.10.530.10">
    <property type="match status" value="1"/>
</dbReference>
<organism evidence="4 5">
    <name type="scientific">Kistimonas scapharcae</name>
    <dbReference type="NCBI Taxonomy" id="1036133"/>
    <lineage>
        <taxon>Bacteria</taxon>
        <taxon>Pseudomonadati</taxon>
        <taxon>Pseudomonadota</taxon>
        <taxon>Gammaproteobacteria</taxon>
        <taxon>Oceanospirillales</taxon>
        <taxon>Endozoicomonadaceae</taxon>
        <taxon>Kistimonas</taxon>
    </lineage>
</organism>
<dbReference type="CDD" id="cd00254">
    <property type="entry name" value="LT-like"/>
    <property type="match status" value="1"/>
</dbReference>
<feature type="chain" id="PRO_5045240330" description="Transglycosylase SLT domain-containing protein" evidence="2">
    <location>
        <begin position="19"/>
        <end position="194"/>
    </location>
</feature>